<keyword evidence="3" id="KW-1185">Reference proteome</keyword>
<sequence length="207" mass="22163">MSQIALPLILRDRGAQGPARIIVGPSNSAAIDLLSRGADWPFRTAVLTGPPRAGKSLLARWFAESAMGEAIDDADAMAEDALFHAWNRAQASETPLLFVSSRGPGEWRIALPDLASRLGAALLIELGAPDDEMLAALIEDHAARRGVALGEGALAWLLPRIDRTYAAAERVVGEIDRLSLERKAPVTISLMRDAMAGNGGEWQPRLL</sequence>
<reference evidence="3" key="1">
    <citation type="journal article" date="2019" name="Int. J. Syst. Evol. Microbiol.">
        <title>The Global Catalogue of Microorganisms (GCM) 10K type strain sequencing project: providing services to taxonomists for standard genome sequencing and annotation.</title>
        <authorList>
            <consortium name="The Broad Institute Genomics Platform"/>
            <consortium name="The Broad Institute Genome Sequencing Center for Infectious Disease"/>
            <person name="Wu L."/>
            <person name="Ma J."/>
        </authorList>
    </citation>
    <scope>NUCLEOTIDE SEQUENCE [LARGE SCALE GENOMIC DNA]</scope>
    <source>
        <strain evidence="3">CGMCC 1.12989</strain>
    </source>
</reference>
<dbReference type="InterPro" id="IPR027417">
    <property type="entry name" value="P-loop_NTPase"/>
</dbReference>
<gene>
    <name evidence="2" type="ORF">ACFO0A_07425</name>
</gene>
<feature type="domain" description="Hda lid" evidence="1">
    <location>
        <begin position="131"/>
        <end position="194"/>
    </location>
</feature>
<dbReference type="Proteomes" id="UP001595828">
    <property type="component" value="Unassembled WGS sequence"/>
</dbReference>
<dbReference type="Gene3D" id="3.40.50.300">
    <property type="entry name" value="P-loop containing nucleotide triphosphate hydrolases"/>
    <property type="match status" value="1"/>
</dbReference>
<comment type="caution">
    <text evidence="2">The sequence shown here is derived from an EMBL/GenBank/DDBJ whole genome shotgun (WGS) entry which is preliminary data.</text>
</comment>
<dbReference type="RefSeq" id="WP_379538375.1">
    <property type="nucleotide sequence ID" value="NZ_JBHSDR010000004.1"/>
</dbReference>
<accession>A0ABV8RPR6</accession>
<proteinExistence type="predicted"/>
<name>A0ABV8RPR6_9SPHN</name>
<organism evidence="2 3">
    <name type="scientific">Novosphingobium tardum</name>
    <dbReference type="NCBI Taxonomy" id="1538021"/>
    <lineage>
        <taxon>Bacteria</taxon>
        <taxon>Pseudomonadati</taxon>
        <taxon>Pseudomonadota</taxon>
        <taxon>Alphaproteobacteria</taxon>
        <taxon>Sphingomonadales</taxon>
        <taxon>Sphingomonadaceae</taxon>
        <taxon>Novosphingobium</taxon>
    </lineage>
</organism>
<dbReference type="SUPFAM" id="SSF52540">
    <property type="entry name" value="P-loop containing nucleoside triphosphate hydrolases"/>
    <property type="match status" value="1"/>
</dbReference>
<dbReference type="EMBL" id="JBHSDR010000004">
    <property type="protein sequence ID" value="MFC4294892.1"/>
    <property type="molecule type" value="Genomic_DNA"/>
</dbReference>
<dbReference type="Gene3D" id="1.10.8.60">
    <property type="match status" value="1"/>
</dbReference>
<evidence type="ECO:0000313" key="3">
    <source>
        <dbReference type="Proteomes" id="UP001595828"/>
    </source>
</evidence>
<evidence type="ECO:0000259" key="1">
    <source>
        <dbReference type="Pfam" id="PF22688"/>
    </source>
</evidence>
<protein>
    <submittedName>
        <fullName evidence="2">ATPase</fullName>
    </submittedName>
</protein>
<dbReference type="InterPro" id="IPR055199">
    <property type="entry name" value="Hda_lid"/>
</dbReference>
<dbReference type="Pfam" id="PF22688">
    <property type="entry name" value="Hda_lid"/>
    <property type="match status" value="1"/>
</dbReference>
<evidence type="ECO:0000313" key="2">
    <source>
        <dbReference type="EMBL" id="MFC4294892.1"/>
    </source>
</evidence>